<dbReference type="InterPro" id="IPR001845">
    <property type="entry name" value="HTH_ArsR_DNA-bd_dom"/>
</dbReference>
<proteinExistence type="predicted"/>
<dbReference type="Pfam" id="PF14196">
    <property type="entry name" value="ATC_hydrolase"/>
    <property type="match status" value="1"/>
</dbReference>
<feature type="domain" description="HTH arsR-type" evidence="1">
    <location>
        <begin position="11"/>
        <end position="56"/>
    </location>
</feature>
<accession>A0A133VGK2</accession>
<sequence>MIQNKTQLPINETRATILTHLLSRDMTAIDLEEKLEINESAIRRHLNTLEQRGFVEHYFEKASRGRPKKLYGITQRGQKIFPQKTHLLFVLLAKSVEEEYGQDNLESLLSHVAEKLTEKLTLQKSDKSKEAQIEKFVEFMDKFGFYPDLYKENGTYFIKYRNCVFGEVVEELCGKLCEMHKEIVLNIIPDCKVSLKQCIGQGKHTCVHQIIFEGDEC</sequence>
<keyword evidence="3" id="KW-1185">Reference proteome</keyword>
<dbReference type="InterPro" id="IPR011991">
    <property type="entry name" value="ArsR-like_HTH"/>
</dbReference>
<protein>
    <recommendedName>
        <fullName evidence="1">HTH arsR-type domain-containing protein</fullName>
    </recommendedName>
</protein>
<organism evidence="2 3">
    <name type="scientific">candidate division MSBL1 archaeon SCGC-AAA382A13</name>
    <dbReference type="NCBI Taxonomy" id="1698279"/>
    <lineage>
        <taxon>Archaea</taxon>
        <taxon>Methanobacteriati</taxon>
        <taxon>Methanobacteriota</taxon>
        <taxon>candidate division MSBL1</taxon>
    </lineage>
</organism>
<dbReference type="Gene3D" id="1.10.10.10">
    <property type="entry name" value="Winged helix-like DNA-binding domain superfamily/Winged helix DNA-binding domain"/>
    <property type="match status" value="1"/>
</dbReference>
<comment type="caution">
    <text evidence="2">The sequence shown here is derived from an EMBL/GenBank/DDBJ whole genome shotgun (WGS) entry which is preliminary data.</text>
</comment>
<dbReference type="GO" id="GO:0003700">
    <property type="term" value="F:DNA-binding transcription factor activity"/>
    <property type="evidence" value="ECO:0007669"/>
    <property type="project" value="InterPro"/>
</dbReference>
<gene>
    <name evidence="2" type="ORF">AKJ50_00630</name>
</gene>
<evidence type="ECO:0000259" key="1">
    <source>
        <dbReference type="Pfam" id="PF01022"/>
    </source>
</evidence>
<dbReference type="InterPro" id="IPR036390">
    <property type="entry name" value="WH_DNA-bd_sf"/>
</dbReference>
<evidence type="ECO:0000313" key="2">
    <source>
        <dbReference type="EMBL" id="KXB05545.1"/>
    </source>
</evidence>
<dbReference type="InterPro" id="IPR026002">
    <property type="entry name" value="ATC_hydrolase-like"/>
</dbReference>
<dbReference type="SUPFAM" id="SSF46785">
    <property type="entry name" value="Winged helix' DNA-binding domain"/>
    <property type="match status" value="1"/>
</dbReference>
<evidence type="ECO:0000313" key="3">
    <source>
        <dbReference type="Proteomes" id="UP000070311"/>
    </source>
</evidence>
<dbReference type="AlphaFoldDB" id="A0A133VGK2"/>
<dbReference type="Proteomes" id="UP000070311">
    <property type="component" value="Unassembled WGS sequence"/>
</dbReference>
<reference evidence="2 3" key="1">
    <citation type="journal article" date="2016" name="Sci. Rep.">
        <title>Metabolic traits of an uncultured archaeal lineage -MSBL1- from brine pools of the Red Sea.</title>
        <authorList>
            <person name="Mwirichia R."/>
            <person name="Alam I."/>
            <person name="Rashid M."/>
            <person name="Vinu M."/>
            <person name="Ba-Alawi W."/>
            <person name="Anthony Kamau A."/>
            <person name="Kamanda Ngugi D."/>
            <person name="Goker M."/>
            <person name="Klenk H.P."/>
            <person name="Bajic V."/>
            <person name="Stingl U."/>
        </authorList>
    </citation>
    <scope>NUCLEOTIDE SEQUENCE [LARGE SCALE GENOMIC DNA]</scope>
    <source>
        <strain evidence="2">SCGC-AAA382A13</strain>
    </source>
</reference>
<dbReference type="EMBL" id="LHYD01000007">
    <property type="protein sequence ID" value="KXB05545.1"/>
    <property type="molecule type" value="Genomic_DNA"/>
</dbReference>
<dbReference type="CDD" id="cd00090">
    <property type="entry name" value="HTH_ARSR"/>
    <property type="match status" value="1"/>
</dbReference>
<dbReference type="Pfam" id="PF01022">
    <property type="entry name" value="HTH_5"/>
    <property type="match status" value="1"/>
</dbReference>
<dbReference type="InterPro" id="IPR036388">
    <property type="entry name" value="WH-like_DNA-bd_sf"/>
</dbReference>
<name>A0A133VGK2_9EURY</name>